<evidence type="ECO:0008006" key="4">
    <source>
        <dbReference type="Google" id="ProtNLM"/>
    </source>
</evidence>
<reference evidence="2 3" key="1">
    <citation type="submission" date="2024-09" db="EMBL/GenBank/DDBJ databases">
        <authorList>
            <person name="Sun Q."/>
            <person name="Mori K."/>
        </authorList>
    </citation>
    <scope>NUCLEOTIDE SEQUENCE [LARGE SCALE GENOMIC DNA]</scope>
    <source>
        <strain evidence="2 3">TBRC 1432</strain>
    </source>
</reference>
<dbReference type="EMBL" id="JBHLUD010000011">
    <property type="protein sequence ID" value="MFC0546004.1"/>
    <property type="molecule type" value="Genomic_DNA"/>
</dbReference>
<comment type="caution">
    <text evidence="2">The sequence shown here is derived from an EMBL/GenBank/DDBJ whole genome shotgun (WGS) entry which is preliminary data.</text>
</comment>
<evidence type="ECO:0000256" key="1">
    <source>
        <dbReference type="SAM" id="SignalP"/>
    </source>
</evidence>
<accession>A0ABV6N0E9</accession>
<gene>
    <name evidence="2" type="ORF">ACFFH7_31125</name>
</gene>
<feature type="chain" id="PRO_5045730129" description="DUF1036 domain-containing protein" evidence="1">
    <location>
        <begin position="22"/>
        <end position="118"/>
    </location>
</feature>
<organism evidence="2 3">
    <name type="scientific">Kutzneria chonburiensis</name>
    <dbReference type="NCBI Taxonomy" id="1483604"/>
    <lineage>
        <taxon>Bacteria</taxon>
        <taxon>Bacillati</taxon>
        <taxon>Actinomycetota</taxon>
        <taxon>Actinomycetes</taxon>
        <taxon>Pseudonocardiales</taxon>
        <taxon>Pseudonocardiaceae</taxon>
        <taxon>Kutzneria</taxon>
    </lineage>
</organism>
<protein>
    <recommendedName>
        <fullName evidence="4">DUF1036 domain-containing protein</fullName>
    </recommendedName>
</protein>
<name>A0ABV6N0E9_9PSEU</name>
<sequence length="118" mass="11805">MRASVAAAAIAALGLTVVAPAVSSAAPAGGGAQLCVDRLADYSASLQWPSRGGQETFVIRPGQCSNWGPGDAGELIVVLASYNGATVNIGHFYATGRGDQVEAVGRFSNGTEGINLGV</sequence>
<proteinExistence type="predicted"/>
<keyword evidence="3" id="KW-1185">Reference proteome</keyword>
<evidence type="ECO:0000313" key="2">
    <source>
        <dbReference type="EMBL" id="MFC0546004.1"/>
    </source>
</evidence>
<keyword evidence="1" id="KW-0732">Signal</keyword>
<dbReference type="RefSeq" id="WP_273943456.1">
    <property type="nucleotide sequence ID" value="NZ_CP097263.1"/>
</dbReference>
<evidence type="ECO:0000313" key="3">
    <source>
        <dbReference type="Proteomes" id="UP001589810"/>
    </source>
</evidence>
<dbReference type="Proteomes" id="UP001589810">
    <property type="component" value="Unassembled WGS sequence"/>
</dbReference>
<feature type="signal peptide" evidence="1">
    <location>
        <begin position="1"/>
        <end position="21"/>
    </location>
</feature>